<dbReference type="Gene3D" id="3.40.50.1000">
    <property type="entry name" value="HAD superfamily/HAD-like"/>
    <property type="match status" value="1"/>
</dbReference>
<gene>
    <name evidence="1" type="ORF">DUNSADRAFT_6629</name>
</gene>
<proteinExistence type="predicted"/>
<dbReference type="InterPro" id="IPR023214">
    <property type="entry name" value="HAD_sf"/>
</dbReference>
<dbReference type="NCBIfam" id="TIGR01549">
    <property type="entry name" value="HAD-SF-IA-v1"/>
    <property type="match status" value="1"/>
</dbReference>
<dbReference type="InterPro" id="IPR036412">
    <property type="entry name" value="HAD-like_sf"/>
</dbReference>
<evidence type="ECO:0000313" key="1">
    <source>
        <dbReference type="EMBL" id="KAF5835964.1"/>
    </source>
</evidence>
<dbReference type="InterPro" id="IPR006439">
    <property type="entry name" value="HAD-SF_hydro_IA"/>
</dbReference>
<comment type="caution">
    <text evidence="1">The sequence shown here is derived from an EMBL/GenBank/DDBJ whole genome shotgun (WGS) entry which is preliminary data.</text>
</comment>
<dbReference type="Pfam" id="PF00702">
    <property type="entry name" value="Hydrolase"/>
    <property type="match status" value="1"/>
</dbReference>
<sequence>MQILDGLHVGHLFDAIIISAEVGVEKPNRCIFEAALEALGIQPEEAVHVGDDRRNDLWGARDAGVHAWLWGPEGVSNFADLATRVIHGSRLAEWDPDD</sequence>
<reference evidence="1" key="1">
    <citation type="submission" date="2017-08" db="EMBL/GenBank/DDBJ databases">
        <authorList>
            <person name="Polle J.E."/>
            <person name="Barry K."/>
            <person name="Cushman J."/>
            <person name="Schmutz J."/>
            <person name="Tran D."/>
            <person name="Hathwaick L.T."/>
            <person name="Yim W.C."/>
            <person name="Jenkins J."/>
            <person name="Mckie-Krisberg Z.M."/>
            <person name="Prochnik S."/>
            <person name="Lindquist E."/>
            <person name="Dockter R.B."/>
            <person name="Adam C."/>
            <person name="Molina H."/>
            <person name="Bunkerborg J."/>
            <person name="Jin E."/>
            <person name="Buchheim M."/>
            <person name="Magnuson J."/>
        </authorList>
    </citation>
    <scope>NUCLEOTIDE SEQUENCE</scope>
    <source>
        <strain evidence="1">CCAP 19/18</strain>
    </source>
</reference>
<accession>A0ABQ7GMY2</accession>
<dbReference type="PANTHER" id="PTHR46649:SF4">
    <property type="entry name" value="HALOACID DEHALOGENASE-LIKE HYDROLASE (HAD) SUPERFAMILY PROTEIN"/>
    <property type="match status" value="1"/>
</dbReference>
<dbReference type="Proteomes" id="UP000815325">
    <property type="component" value="Unassembled WGS sequence"/>
</dbReference>
<organism evidence="1 2">
    <name type="scientific">Dunaliella salina</name>
    <name type="common">Green alga</name>
    <name type="synonym">Protococcus salinus</name>
    <dbReference type="NCBI Taxonomy" id="3046"/>
    <lineage>
        <taxon>Eukaryota</taxon>
        <taxon>Viridiplantae</taxon>
        <taxon>Chlorophyta</taxon>
        <taxon>core chlorophytes</taxon>
        <taxon>Chlorophyceae</taxon>
        <taxon>CS clade</taxon>
        <taxon>Chlamydomonadales</taxon>
        <taxon>Dunaliellaceae</taxon>
        <taxon>Dunaliella</taxon>
    </lineage>
</organism>
<evidence type="ECO:0000313" key="2">
    <source>
        <dbReference type="Proteomes" id="UP000815325"/>
    </source>
</evidence>
<dbReference type="EMBL" id="MU069681">
    <property type="protein sequence ID" value="KAF5835964.1"/>
    <property type="molecule type" value="Genomic_DNA"/>
</dbReference>
<name>A0ABQ7GMY2_DUNSA</name>
<protein>
    <submittedName>
        <fullName evidence="1">HAD-like domain-containing protein</fullName>
    </submittedName>
</protein>
<keyword evidence="2" id="KW-1185">Reference proteome</keyword>
<dbReference type="SUPFAM" id="SSF56784">
    <property type="entry name" value="HAD-like"/>
    <property type="match status" value="1"/>
</dbReference>
<dbReference type="PANTHER" id="PTHR46649">
    <property type="match status" value="1"/>
</dbReference>